<dbReference type="AlphaFoldDB" id="A0AAD7ZDX8"/>
<organism evidence="5 6">
    <name type="scientific">Diploptera punctata</name>
    <name type="common">Pacific beetle cockroach</name>
    <dbReference type="NCBI Taxonomy" id="6984"/>
    <lineage>
        <taxon>Eukaryota</taxon>
        <taxon>Metazoa</taxon>
        <taxon>Ecdysozoa</taxon>
        <taxon>Arthropoda</taxon>
        <taxon>Hexapoda</taxon>
        <taxon>Insecta</taxon>
        <taxon>Pterygota</taxon>
        <taxon>Neoptera</taxon>
        <taxon>Polyneoptera</taxon>
        <taxon>Dictyoptera</taxon>
        <taxon>Blattodea</taxon>
        <taxon>Blaberoidea</taxon>
        <taxon>Blaberidae</taxon>
        <taxon>Diplopterinae</taxon>
        <taxon>Diploptera</taxon>
    </lineage>
</organism>
<evidence type="ECO:0000256" key="1">
    <source>
        <dbReference type="ARBA" id="ARBA00023125"/>
    </source>
</evidence>
<dbReference type="PANTHER" id="PTHR21166:SF2">
    <property type="entry name" value="CELL DIVISION CONTROL PROTEIN 24 OB DOMAIN-CONTAINING PROTEIN-RELATED"/>
    <property type="match status" value="1"/>
</dbReference>
<dbReference type="InterPro" id="IPR056880">
    <property type="entry name" value="OB_MEIOB_N"/>
</dbReference>
<comment type="similarity">
    <text evidence="3">Belongs to the MEIOB family.</text>
</comment>
<protein>
    <recommendedName>
        <fullName evidence="4">MEIOB-like N-terminal domain-containing protein</fullName>
    </recommendedName>
</protein>
<feature type="domain" description="MEIOB-like N-terminal" evidence="4">
    <location>
        <begin position="7"/>
        <end position="147"/>
    </location>
</feature>
<dbReference type="Proteomes" id="UP001233999">
    <property type="component" value="Unassembled WGS sequence"/>
</dbReference>
<comment type="caution">
    <text evidence="5">The sequence shown here is derived from an EMBL/GenBank/DDBJ whole genome shotgun (WGS) entry which is preliminary data.</text>
</comment>
<evidence type="ECO:0000313" key="6">
    <source>
        <dbReference type="Proteomes" id="UP001233999"/>
    </source>
</evidence>
<reference evidence="5" key="1">
    <citation type="journal article" date="2023" name="IScience">
        <title>Live-bearing cockroach genome reveals convergent evolutionary mechanisms linked to viviparity in insects and beyond.</title>
        <authorList>
            <person name="Fouks B."/>
            <person name="Harrison M.C."/>
            <person name="Mikhailova A.A."/>
            <person name="Marchal E."/>
            <person name="English S."/>
            <person name="Carruthers M."/>
            <person name="Jennings E.C."/>
            <person name="Chiamaka E.L."/>
            <person name="Frigard R.A."/>
            <person name="Pippel M."/>
            <person name="Attardo G.M."/>
            <person name="Benoit J.B."/>
            <person name="Bornberg-Bauer E."/>
            <person name="Tobe S.S."/>
        </authorList>
    </citation>
    <scope>NUCLEOTIDE SEQUENCE</scope>
    <source>
        <strain evidence="5">Stay&amp;Tobe</strain>
    </source>
</reference>
<evidence type="ECO:0000313" key="5">
    <source>
        <dbReference type="EMBL" id="KAJ9578527.1"/>
    </source>
</evidence>
<accession>A0AAD7ZDX8</accession>
<proteinExistence type="inferred from homology"/>
<dbReference type="SUPFAM" id="SSF50249">
    <property type="entry name" value="Nucleic acid-binding proteins"/>
    <property type="match status" value="1"/>
</dbReference>
<dbReference type="Gene3D" id="2.40.50.140">
    <property type="entry name" value="Nucleic acid-binding proteins"/>
    <property type="match status" value="1"/>
</dbReference>
<dbReference type="Pfam" id="PF24903">
    <property type="entry name" value="OB_MEIOB_N"/>
    <property type="match status" value="1"/>
</dbReference>
<evidence type="ECO:0000256" key="3">
    <source>
        <dbReference type="ARBA" id="ARBA00038329"/>
    </source>
</evidence>
<dbReference type="GO" id="GO:0008310">
    <property type="term" value="F:single-stranded DNA 3'-5' DNA exonuclease activity"/>
    <property type="evidence" value="ECO:0007669"/>
    <property type="project" value="TreeGrafter"/>
</dbReference>
<keyword evidence="2" id="KW-0469">Meiosis</keyword>
<dbReference type="InterPro" id="IPR052469">
    <property type="entry name" value="MEIOB"/>
</dbReference>
<dbReference type="EMBL" id="JASPKZ010008874">
    <property type="protein sequence ID" value="KAJ9578527.1"/>
    <property type="molecule type" value="Genomic_DNA"/>
</dbReference>
<name>A0AAD7ZDX8_DIPPU</name>
<keyword evidence="6" id="KW-1185">Reference proteome</keyword>
<evidence type="ECO:0000256" key="2">
    <source>
        <dbReference type="ARBA" id="ARBA00023254"/>
    </source>
</evidence>
<keyword evidence="1" id="KW-0238">DNA-binding</keyword>
<dbReference type="GO" id="GO:0003697">
    <property type="term" value="F:single-stranded DNA binding"/>
    <property type="evidence" value="ECO:0007669"/>
    <property type="project" value="TreeGrafter"/>
</dbReference>
<dbReference type="PANTHER" id="PTHR21166">
    <property type="entry name" value="CELL DIVISION CONTROL PROTEIN 24 OB DOMAIN-CONTAINING PROTEIN-RELATED"/>
    <property type="match status" value="1"/>
</dbReference>
<sequence length="156" mass="17596">MDSVNAGVTRLPIAALGENMPNVLIVGIIIAKQSIRLFNSKQSTSSESQRAVWNFTIRDSPYDLINSTFWGSKDYIINLADKFHIGDIVDVSRPKISFRETREQKDTFSPSVTSPFQLSLNEKQSMMVFHEADDCNEFFSLLHIPTKPTGDYFTLG</sequence>
<evidence type="ECO:0000259" key="4">
    <source>
        <dbReference type="Pfam" id="PF24903"/>
    </source>
</evidence>
<dbReference type="InterPro" id="IPR012340">
    <property type="entry name" value="NA-bd_OB-fold"/>
</dbReference>
<gene>
    <name evidence="5" type="ORF">L9F63_005256</name>
</gene>
<reference evidence="5" key="2">
    <citation type="submission" date="2023-05" db="EMBL/GenBank/DDBJ databases">
        <authorList>
            <person name="Fouks B."/>
        </authorList>
    </citation>
    <scope>NUCLEOTIDE SEQUENCE</scope>
    <source>
        <strain evidence="5">Stay&amp;Tobe</strain>
        <tissue evidence="5">Testes</tissue>
    </source>
</reference>
<dbReference type="GO" id="GO:0000712">
    <property type="term" value="P:resolution of meiotic recombination intermediates"/>
    <property type="evidence" value="ECO:0007669"/>
    <property type="project" value="TreeGrafter"/>
</dbReference>